<keyword evidence="4 6" id="KW-1133">Transmembrane helix</keyword>
<keyword evidence="3" id="KW-0256">Endoplasmic reticulum</keyword>
<feature type="transmembrane region" description="Helical" evidence="6">
    <location>
        <begin position="39"/>
        <end position="61"/>
    </location>
</feature>
<evidence type="ECO:0000313" key="8">
    <source>
        <dbReference type="EMBL" id="KAJ8447589.1"/>
    </source>
</evidence>
<dbReference type="AlphaFoldDB" id="A0A9Q1KQ16"/>
<evidence type="ECO:0000313" key="9">
    <source>
        <dbReference type="Proteomes" id="UP001153076"/>
    </source>
</evidence>
<dbReference type="Pfam" id="PF02453">
    <property type="entry name" value="Reticulon"/>
    <property type="match status" value="1"/>
</dbReference>
<reference evidence="8" key="1">
    <citation type="submission" date="2022-04" db="EMBL/GenBank/DDBJ databases">
        <title>Carnegiea gigantea Genome sequencing and assembly v2.</title>
        <authorList>
            <person name="Copetti D."/>
            <person name="Sanderson M.J."/>
            <person name="Burquez A."/>
            <person name="Wojciechowski M.F."/>
        </authorList>
    </citation>
    <scope>NUCLEOTIDE SEQUENCE</scope>
    <source>
        <strain evidence="8">SGP5-SGP5p</strain>
        <tissue evidence="8">Aerial part</tissue>
    </source>
</reference>
<dbReference type="OrthoDB" id="2020646at2759"/>
<dbReference type="InterPro" id="IPR003388">
    <property type="entry name" value="Reticulon"/>
</dbReference>
<name>A0A9Q1KQ16_9CARY</name>
<dbReference type="PANTHER" id="PTHR47879">
    <property type="entry name" value="RETICULON-LIKE PROTEIN B22"/>
    <property type="match status" value="1"/>
</dbReference>
<feature type="transmembrane region" description="Helical" evidence="6">
    <location>
        <begin position="132"/>
        <end position="158"/>
    </location>
</feature>
<evidence type="ECO:0000256" key="1">
    <source>
        <dbReference type="ARBA" id="ARBA00004477"/>
    </source>
</evidence>
<comment type="caution">
    <text evidence="8">The sequence shown here is derived from an EMBL/GenBank/DDBJ whole genome shotgun (WGS) entry which is preliminary data.</text>
</comment>
<evidence type="ECO:0000256" key="4">
    <source>
        <dbReference type="ARBA" id="ARBA00022989"/>
    </source>
</evidence>
<feature type="transmembrane region" description="Helical" evidence="6">
    <location>
        <begin position="15"/>
        <end position="32"/>
    </location>
</feature>
<dbReference type="EMBL" id="JAKOGI010000037">
    <property type="protein sequence ID" value="KAJ8447589.1"/>
    <property type="molecule type" value="Genomic_DNA"/>
</dbReference>
<proteinExistence type="predicted"/>
<evidence type="ECO:0000256" key="2">
    <source>
        <dbReference type="ARBA" id="ARBA00022692"/>
    </source>
</evidence>
<gene>
    <name evidence="8" type="ORF">Cgig2_031202</name>
</gene>
<keyword evidence="9" id="KW-1185">Reference proteome</keyword>
<dbReference type="Proteomes" id="UP001153076">
    <property type="component" value="Unassembled WGS sequence"/>
</dbReference>
<sequence>MEEDGQHQVERQGQGGRAMVILISGSLVYYHCAFRHATFLSLLSDVFLVILCSLAILGLLFRKFNISCVPSFIHPLLFRVLFLYPEILVPVDPLEWQISQDSANRVFARLANTVGAAESVLRVAASGHDKTLSFGVVVCLYLLSVIGRMLSGITVAYAGFIKHPGDARVGHDFQAAGTPASIESSYAFFPDDFCEGCSHVWRALTSKCSNHQSFPGYLKREANCACSKT</sequence>
<protein>
    <recommendedName>
        <fullName evidence="7">Reticulon domain-containing protein</fullName>
    </recommendedName>
</protein>
<evidence type="ECO:0000259" key="7">
    <source>
        <dbReference type="Pfam" id="PF02453"/>
    </source>
</evidence>
<keyword evidence="2 6" id="KW-0812">Transmembrane</keyword>
<evidence type="ECO:0000256" key="5">
    <source>
        <dbReference type="ARBA" id="ARBA00023136"/>
    </source>
</evidence>
<accession>A0A9Q1KQ16</accession>
<dbReference type="PANTHER" id="PTHR47879:SF2">
    <property type="entry name" value="RETICULON-LIKE PROTEIN B22"/>
    <property type="match status" value="1"/>
</dbReference>
<dbReference type="InterPro" id="IPR044177">
    <property type="entry name" value="RTNLB22/23"/>
</dbReference>
<feature type="domain" description="Reticulon" evidence="7">
    <location>
        <begin position="19"/>
        <end position="161"/>
    </location>
</feature>
<organism evidence="8 9">
    <name type="scientific">Carnegiea gigantea</name>
    <dbReference type="NCBI Taxonomy" id="171969"/>
    <lineage>
        <taxon>Eukaryota</taxon>
        <taxon>Viridiplantae</taxon>
        <taxon>Streptophyta</taxon>
        <taxon>Embryophyta</taxon>
        <taxon>Tracheophyta</taxon>
        <taxon>Spermatophyta</taxon>
        <taxon>Magnoliopsida</taxon>
        <taxon>eudicotyledons</taxon>
        <taxon>Gunneridae</taxon>
        <taxon>Pentapetalae</taxon>
        <taxon>Caryophyllales</taxon>
        <taxon>Cactineae</taxon>
        <taxon>Cactaceae</taxon>
        <taxon>Cactoideae</taxon>
        <taxon>Echinocereeae</taxon>
        <taxon>Carnegiea</taxon>
    </lineage>
</organism>
<keyword evidence="5 6" id="KW-0472">Membrane</keyword>
<dbReference type="GO" id="GO:0005789">
    <property type="term" value="C:endoplasmic reticulum membrane"/>
    <property type="evidence" value="ECO:0007669"/>
    <property type="project" value="UniProtKB-SubCell"/>
</dbReference>
<comment type="subcellular location">
    <subcellularLocation>
        <location evidence="1">Endoplasmic reticulum membrane</location>
        <topology evidence="1">Multi-pass membrane protein</topology>
    </subcellularLocation>
</comment>
<evidence type="ECO:0000256" key="6">
    <source>
        <dbReference type="SAM" id="Phobius"/>
    </source>
</evidence>
<evidence type="ECO:0000256" key="3">
    <source>
        <dbReference type="ARBA" id="ARBA00022824"/>
    </source>
</evidence>